<protein>
    <recommendedName>
        <fullName evidence="2">Glycosyltransferase RgtA/B/C/D-like domain-containing protein</fullName>
    </recommendedName>
</protein>
<sequence>NFTTPEFNVYVCQLPFRALTVYFCWKSLKNNNIENWLLFGLCAAAGFLSHYLFIYLIVSIMIFFIIRLTKQKKFHLQYIIPVAIFFILISPHLIWLVENNYITITYALHRTGLDEQSYFNHLIHPFVFLGKQIGILIPFFIMFLIITSKFKTKFNLKDKKLLFLLIINIFPLILIFLTSLFMGVKIRTMWMSPSYLFMGVLLLYVFQKNIFLKNLKYFLSVFFILFLFSPMLYFYISTTQTDKRTDYPGKKIARTVENQWENNFTEEIGLVGGNEWQ</sequence>
<evidence type="ECO:0000313" key="3">
    <source>
        <dbReference type="EMBL" id="SVD58841.1"/>
    </source>
</evidence>
<feature type="transmembrane region" description="Helical" evidence="1">
    <location>
        <begin position="188"/>
        <end position="206"/>
    </location>
</feature>
<dbReference type="Pfam" id="PF13231">
    <property type="entry name" value="PMT_2"/>
    <property type="match status" value="1"/>
</dbReference>
<evidence type="ECO:0000256" key="1">
    <source>
        <dbReference type="SAM" id="Phobius"/>
    </source>
</evidence>
<accession>A0A382WL88</accession>
<reference evidence="3" key="1">
    <citation type="submission" date="2018-05" db="EMBL/GenBank/DDBJ databases">
        <authorList>
            <person name="Lanie J.A."/>
            <person name="Ng W.-L."/>
            <person name="Kazmierczak K.M."/>
            <person name="Andrzejewski T.M."/>
            <person name="Davidsen T.M."/>
            <person name="Wayne K.J."/>
            <person name="Tettelin H."/>
            <person name="Glass J.I."/>
            <person name="Rusch D."/>
            <person name="Podicherti R."/>
            <person name="Tsui H.-C.T."/>
            <person name="Winkler M.E."/>
        </authorList>
    </citation>
    <scope>NUCLEOTIDE SEQUENCE</scope>
</reference>
<name>A0A382WL88_9ZZZZ</name>
<feature type="non-terminal residue" evidence="3">
    <location>
        <position position="1"/>
    </location>
</feature>
<gene>
    <name evidence="3" type="ORF">METZ01_LOCUS411695</name>
</gene>
<keyword evidence="1" id="KW-0812">Transmembrane</keyword>
<proteinExistence type="predicted"/>
<evidence type="ECO:0000259" key="2">
    <source>
        <dbReference type="Pfam" id="PF13231"/>
    </source>
</evidence>
<dbReference type="InterPro" id="IPR038731">
    <property type="entry name" value="RgtA/B/C-like"/>
</dbReference>
<feature type="transmembrane region" description="Helical" evidence="1">
    <location>
        <begin position="36"/>
        <end position="66"/>
    </location>
</feature>
<feature type="domain" description="Glycosyltransferase RgtA/B/C/D-like" evidence="2">
    <location>
        <begin position="5"/>
        <end position="95"/>
    </location>
</feature>
<feature type="transmembrane region" description="Helical" evidence="1">
    <location>
        <begin position="161"/>
        <end position="182"/>
    </location>
</feature>
<keyword evidence="1" id="KW-1133">Transmembrane helix</keyword>
<organism evidence="3">
    <name type="scientific">marine metagenome</name>
    <dbReference type="NCBI Taxonomy" id="408172"/>
    <lineage>
        <taxon>unclassified sequences</taxon>
        <taxon>metagenomes</taxon>
        <taxon>ecological metagenomes</taxon>
    </lineage>
</organism>
<feature type="transmembrane region" description="Helical" evidence="1">
    <location>
        <begin position="122"/>
        <end position="146"/>
    </location>
</feature>
<dbReference type="EMBL" id="UINC01160282">
    <property type="protein sequence ID" value="SVD58841.1"/>
    <property type="molecule type" value="Genomic_DNA"/>
</dbReference>
<feature type="transmembrane region" description="Helical" evidence="1">
    <location>
        <begin position="78"/>
        <end position="97"/>
    </location>
</feature>
<keyword evidence="1" id="KW-0472">Membrane</keyword>
<feature type="non-terminal residue" evidence="3">
    <location>
        <position position="277"/>
    </location>
</feature>
<dbReference type="AlphaFoldDB" id="A0A382WL88"/>
<feature type="transmembrane region" description="Helical" evidence="1">
    <location>
        <begin position="218"/>
        <end position="236"/>
    </location>
</feature>